<evidence type="ECO:0000259" key="2">
    <source>
        <dbReference type="Pfam" id="PF13360"/>
    </source>
</evidence>
<accession>A0ABU6GQA6</accession>
<organism evidence="3 4">
    <name type="scientific">Paenibacillus dokdonensis</name>
    <dbReference type="NCBI Taxonomy" id="2567944"/>
    <lineage>
        <taxon>Bacteria</taxon>
        <taxon>Bacillati</taxon>
        <taxon>Bacillota</taxon>
        <taxon>Bacilli</taxon>
        <taxon>Bacillales</taxon>
        <taxon>Paenibacillaceae</taxon>
        <taxon>Paenibacillus</taxon>
    </lineage>
</organism>
<dbReference type="RefSeq" id="WP_326089578.1">
    <property type="nucleotide sequence ID" value="NZ_JARLKZ010000014.1"/>
</dbReference>
<dbReference type="InterPro" id="IPR015943">
    <property type="entry name" value="WD40/YVTN_repeat-like_dom_sf"/>
</dbReference>
<comment type="caution">
    <text evidence="3">The sequence shown here is derived from an EMBL/GenBank/DDBJ whole genome shotgun (WGS) entry which is preliminary data.</text>
</comment>
<keyword evidence="4" id="KW-1185">Reference proteome</keyword>
<feature type="domain" description="Pyrrolo-quinoline quinone repeat" evidence="2">
    <location>
        <begin position="356"/>
        <end position="508"/>
    </location>
</feature>
<reference evidence="3 4" key="1">
    <citation type="submission" date="2023-03" db="EMBL/GenBank/DDBJ databases">
        <title>Bacillus Genome Sequencing.</title>
        <authorList>
            <person name="Dunlap C."/>
        </authorList>
    </citation>
    <scope>NUCLEOTIDE SEQUENCE [LARGE SCALE GENOMIC DNA]</scope>
    <source>
        <strain evidence="3 4">BD-525</strain>
    </source>
</reference>
<evidence type="ECO:0000313" key="3">
    <source>
        <dbReference type="EMBL" id="MEC0241910.1"/>
    </source>
</evidence>
<dbReference type="Pfam" id="PF13360">
    <property type="entry name" value="PQQ_2"/>
    <property type="match status" value="1"/>
</dbReference>
<feature type="signal peptide" evidence="1">
    <location>
        <begin position="1"/>
        <end position="30"/>
    </location>
</feature>
<dbReference type="InterPro" id="IPR011047">
    <property type="entry name" value="Quinoprotein_ADH-like_sf"/>
</dbReference>
<protein>
    <submittedName>
        <fullName evidence="3">PQQ-binding-like beta-propeller repeat protein</fullName>
    </submittedName>
</protein>
<dbReference type="PANTHER" id="PTHR34512:SF30">
    <property type="entry name" value="OUTER MEMBRANE PROTEIN ASSEMBLY FACTOR BAMB"/>
    <property type="match status" value="1"/>
</dbReference>
<feature type="chain" id="PRO_5046826758" evidence="1">
    <location>
        <begin position="31"/>
        <end position="750"/>
    </location>
</feature>
<dbReference type="PANTHER" id="PTHR34512">
    <property type="entry name" value="CELL SURFACE PROTEIN"/>
    <property type="match status" value="1"/>
</dbReference>
<sequence>MRLNPLKRVASAATLTMACATILLSPLGTAGVAQSSQATVSKSMQSTNKLVFQYKAPYFEKYLTSGTAWSDLKAADYGYAGEAVKVKSVEGDMALAVSDSDGNRWIPRWYTTAAAKTITETQPEVITLSPNTKLFLAPGGQLKWAAPSQDRKLIALAKWKDWVGIMVSPQEWRGEFTVYRPILLWVNMKSIVSKEVIPTEILSQGSAIGDDLARNVTELLLQKGDRDVKVKKLLGNPDVTEHSANLAELGEPMRMGTTWRYERPNAQFTVSFSKEGKLETWKWILPAGQELQLDAYAGKDYGFTYDFRSMPAVMTLSSKPVWRNQGNLNYAYLIGATDQVLLMNGDDGGFSGMHHDASIYAVDRASGRKLWRVDAGFGMYSASLDHSRNTAAVYTAYDPVKKIYEQHLRELSLKDGQVLWEKELPKERQSQIYAAKDIIILHQMPDSENVPVLLTVLDRATGKQLWTKTLNGNQQILSTESDHPYILLREGLELQALNPRDGSRIWSVTGHGDINQDPQMHPYYSFGNIQLPLQPQQSSRWFLVGDKWMLLNMETGQLLAEYPWNRQERFETTNDQRYILVQRSGGLSDYDGSQIEETVLYDIFEKRALWTLPGKAVNGVLDSNRLYVVLNGLPAAVEREKGDVLWQMPVTTKQSATSYTLDDMAKSHYALLSKYLLLGYGSDLLVLRKEDGKVLGRLHDNQVAFSEARYRKGIEGLLNVSAGDIYIGSSNGGLAKYQQTELEKLLDSVQ</sequence>
<keyword evidence="1" id="KW-0732">Signal</keyword>
<evidence type="ECO:0000313" key="4">
    <source>
        <dbReference type="Proteomes" id="UP001344632"/>
    </source>
</evidence>
<proteinExistence type="predicted"/>
<name>A0ABU6GQA6_9BACL</name>
<dbReference type="SUPFAM" id="SSF50998">
    <property type="entry name" value="Quinoprotein alcohol dehydrogenase-like"/>
    <property type="match status" value="1"/>
</dbReference>
<dbReference type="EMBL" id="JARLKZ010000014">
    <property type="protein sequence ID" value="MEC0241910.1"/>
    <property type="molecule type" value="Genomic_DNA"/>
</dbReference>
<dbReference type="Gene3D" id="2.130.10.10">
    <property type="entry name" value="YVTN repeat-like/Quinoprotein amine dehydrogenase"/>
    <property type="match status" value="1"/>
</dbReference>
<dbReference type="InterPro" id="IPR002372">
    <property type="entry name" value="PQQ_rpt_dom"/>
</dbReference>
<gene>
    <name evidence="3" type="ORF">P4H66_19015</name>
</gene>
<dbReference type="PROSITE" id="PS51257">
    <property type="entry name" value="PROKAR_LIPOPROTEIN"/>
    <property type="match status" value="1"/>
</dbReference>
<dbReference type="Proteomes" id="UP001344632">
    <property type="component" value="Unassembled WGS sequence"/>
</dbReference>
<evidence type="ECO:0000256" key="1">
    <source>
        <dbReference type="SAM" id="SignalP"/>
    </source>
</evidence>